<dbReference type="Proteomes" id="UP000824976">
    <property type="component" value="Chromosome"/>
</dbReference>
<evidence type="ECO:0000313" key="3">
    <source>
        <dbReference type="EMBL" id="QYM90628.1"/>
    </source>
</evidence>
<evidence type="ECO:0000313" key="4">
    <source>
        <dbReference type="Proteomes" id="UP000824976"/>
    </source>
</evidence>
<protein>
    <submittedName>
        <fullName evidence="3">Membrane integrity-associated transporter subunit PqiC</fullName>
    </submittedName>
</protein>
<keyword evidence="1" id="KW-0732">Signal</keyword>
<evidence type="ECO:0000256" key="1">
    <source>
        <dbReference type="SAM" id="SignalP"/>
    </source>
</evidence>
<feature type="chain" id="PRO_5047152869" evidence="1">
    <location>
        <begin position="23"/>
        <end position="192"/>
    </location>
</feature>
<dbReference type="NCBIfam" id="NF033620">
    <property type="entry name" value="pqiC"/>
    <property type="match status" value="1"/>
</dbReference>
<dbReference type="InterPro" id="IPR005586">
    <property type="entry name" value="ABC_trans_aux"/>
</dbReference>
<feature type="signal peptide" evidence="1">
    <location>
        <begin position="1"/>
        <end position="22"/>
    </location>
</feature>
<gene>
    <name evidence="3" type="primary">pqiC</name>
    <name evidence="3" type="ORF">FGI21_01475</name>
</gene>
<dbReference type="Gene3D" id="3.40.50.10610">
    <property type="entry name" value="ABC-type transport auxiliary lipoprotein component"/>
    <property type="match status" value="1"/>
</dbReference>
<dbReference type="SUPFAM" id="SSF159594">
    <property type="entry name" value="XCC0632-like"/>
    <property type="match status" value="1"/>
</dbReference>
<organism evidence="3 4">
    <name type="scientific">Dickeya zeae</name>
    <dbReference type="NCBI Taxonomy" id="204042"/>
    <lineage>
        <taxon>Bacteria</taxon>
        <taxon>Pseudomonadati</taxon>
        <taxon>Pseudomonadota</taxon>
        <taxon>Gammaproteobacteria</taxon>
        <taxon>Enterobacterales</taxon>
        <taxon>Pectobacteriaceae</taxon>
        <taxon>Dickeya</taxon>
    </lineage>
</organism>
<accession>A0ABX8VRW9</accession>
<dbReference type="PROSITE" id="PS51257">
    <property type="entry name" value="PROKAR_LIPOPROTEIN"/>
    <property type="match status" value="1"/>
</dbReference>
<name>A0ABX8VRW9_9GAMM</name>
<dbReference type="InterPro" id="IPR049736">
    <property type="entry name" value="PqiC"/>
</dbReference>
<dbReference type="RefSeq" id="WP_219951357.1">
    <property type="nucleotide sequence ID" value="NZ_CP040817.1"/>
</dbReference>
<reference evidence="3 4" key="1">
    <citation type="submission" date="2019-06" db="EMBL/GenBank/DDBJ databases">
        <title>Complete genome of Dickeya zeae PL65.</title>
        <authorList>
            <person name="Boluk G."/>
            <person name="Arif M."/>
        </authorList>
    </citation>
    <scope>NUCLEOTIDE SEQUENCE [LARGE SCALE GENOMIC DNA]</scope>
    <source>
        <strain evidence="3 4">PL65</strain>
    </source>
</reference>
<sequence>MIKQWPLWLVLLLAACSSPQKVYYQLPAMTQGTTQGTTSLSVTPADSRQLWVAPVVLTDSLAGNGIVFQTSAVRYTLAANNLWASPLDQQLQQALASSLRARLPGWNVATAGVASAAASSLQINVTAFQGRFDGKAVIQGDWVLRSNKRIVTQPFSLEVAQTEDGYDALVAALGKGWQQVAEQISQRLLAGN</sequence>
<dbReference type="Pfam" id="PF03886">
    <property type="entry name" value="ABC_trans_aux"/>
    <property type="match status" value="1"/>
</dbReference>
<feature type="domain" description="ABC-type transport auxiliary lipoprotein component" evidence="2">
    <location>
        <begin position="24"/>
        <end position="184"/>
    </location>
</feature>
<proteinExistence type="predicted"/>
<dbReference type="EMBL" id="CP040817">
    <property type="protein sequence ID" value="QYM90628.1"/>
    <property type="molecule type" value="Genomic_DNA"/>
</dbReference>
<evidence type="ECO:0000259" key="2">
    <source>
        <dbReference type="Pfam" id="PF03886"/>
    </source>
</evidence>
<keyword evidence="4" id="KW-1185">Reference proteome</keyword>